<name>A0A1C3KZM3_PLAMA</name>
<dbReference type="InterPro" id="IPR038253">
    <property type="entry name" value="SRP68_N_sf"/>
</dbReference>
<feature type="region of interest" description="Disordered" evidence="10">
    <location>
        <begin position="1"/>
        <end position="22"/>
    </location>
</feature>
<comment type="similarity">
    <text evidence="3">Belongs to the SRP68 family.</text>
</comment>
<evidence type="ECO:0000256" key="1">
    <source>
        <dbReference type="ARBA" id="ARBA00004496"/>
    </source>
</evidence>
<evidence type="ECO:0000256" key="10">
    <source>
        <dbReference type="SAM" id="MobiDB-lite"/>
    </source>
</evidence>
<evidence type="ECO:0000256" key="8">
    <source>
        <dbReference type="ARBA" id="ARBA00023274"/>
    </source>
</evidence>
<dbReference type="GO" id="GO:0008312">
    <property type="term" value="F:7S RNA binding"/>
    <property type="evidence" value="ECO:0007669"/>
    <property type="project" value="InterPro"/>
</dbReference>
<dbReference type="GO" id="GO:0005786">
    <property type="term" value="C:signal recognition particle, endoplasmic reticulum targeting"/>
    <property type="evidence" value="ECO:0007669"/>
    <property type="project" value="UniProtKB-KW"/>
</dbReference>
<keyword evidence="8" id="KW-0687">Ribonucleoprotein</keyword>
<evidence type="ECO:0000256" key="9">
    <source>
        <dbReference type="ARBA" id="ARBA00029498"/>
    </source>
</evidence>
<dbReference type="EMBL" id="LT594499">
    <property type="protein sequence ID" value="SBT79702.1"/>
    <property type="molecule type" value="Genomic_DNA"/>
</dbReference>
<evidence type="ECO:0000313" key="11">
    <source>
        <dbReference type="EMBL" id="SBT79702.1"/>
    </source>
</evidence>
<dbReference type="GO" id="GO:0030942">
    <property type="term" value="F:endoplasmic reticulum signal peptide binding"/>
    <property type="evidence" value="ECO:0007669"/>
    <property type="project" value="InterPro"/>
</dbReference>
<evidence type="ECO:0000256" key="7">
    <source>
        <dbReference type="ARBA" id="ARBA00023242"/>
    </source>
</evidence>
<evidence type="ECO:0000313" key="12">
    <source>
        <dbReference type="Proteomes" id="UP000219799"/>
    </source>
</evidence>
<gene>
    <name evidence="11" type="primary">SRP68</name>
    <name evidence="11" type="ORF">PMLGA01_110029700</name>
</gene>
<dbReference type="Gene3D" id="1.10.3450.40">
    <property type="entry name" value="Signal recognition particle, SRP68 subunit, RNA-binding domain"/>
    <property type="match status" value="1"/>
</dbReference>
<dbReference type="Pfam" id="PF16969">
    <property type="entry name" value="SRP68"/>
    <property type="match status" value="1"/>
</dbReference>
<comment type="subcellular location">
    <subcellularLocation>
        <location evidence="1">Cytoplasm</location>
    </subcellularLocation>
    <subcellularLocation>
        <location evidence="2">Nucleus</location>
        <location evidence="2">Nucleolus</location>
    </subcellularLocation>
</comment>
<evidence type="ECO:0000256" key="5">
    <source>
        <dbReference type="ARBA" id="ARBA00022884"/>
    </source>
</evidence>
<keyword evidence="7" id="KW-0539">Nucleus</keyword>
<sequence>MESVENVSNDKIKENGEVVPHGGVSLNEVTESLCTVTPSEDGKREGKVRSKEKMMKRLTKDKVCFDIFSYLRHIYKKYGLYDEEIERFLLFVKKRRAKLKKKVLCKVKRIENKYLTKVYETDIEDEKYFELLLLDVEACRCRYIQIKTHVNELKIPYRSKYRYIRRIRRALDKAKFLGTLVNKNSVDANTELQVKCYQTYIEISYLLEMKKYEECILKVEEFTKLIKLIKRITLNMFTNINKERNEEVGTTDGIGNIGGGGGVNQISTNENSKSKVVERSIKHTFDGMGKNELMIKSNVIIDEEKRIEQIFDYFISTVNSYERICTYNLKKNKSSNFNEKRQDENLAEEVNNITEIKMSEDTTTYGSKLGIHCIDNVITIKLKCSTFEIKDCEHNSSANRSSNNSGSSIASVLRIKNILEGLKSVVQDEEFTTLNVDVNIKDITRDDNFPLFKFLKELDIDFTINEYRNIFGKYFECLSVVHEQLIKSTNENNKLSNDDRLMEKIWTELENYLLSQKLYIDTERILLVLMKHFYHVYTKSGSKNISFVNKKTLKDIVDEMPELHTNIIRYADILKQNIEDLKNLENNDSFINIFQIIKNVKSLCLACYYAMNNKNAEAHVLFDLIKTRNYIYIKLNSMQIYNNSLFRVSVLFNNLQNLVSIINEKYYFRHLAIYALQVKTKSLANEHNLFYVDNSFFQRKMNYISLNPLHIDMMQMCCEDSLLNPDLQKEEKSSGIRGLLWSFWK</sequence>
<dbReference type="Proteomes" id="UP000219799">
    <property type="component" value="Chromosome 11"/>
</dbReference>
<dbReference type="GO" id="GO:0006614">
    <property type="term" value="P:SRP-dependent cotranslational protein targeting to membrane"/>
    <property type="evidence" value="ECO:0007669"/>
    <property type="project" value="InterPro"/>
</dbReference>
<keyword evidence="4" id="KW-0963">Cytoplasm</keyword>
<organism evidence="11 12">
    <name type="scientific">Plasmodium malariae</name>
    <dbReference type="NCBI Taxonomy" id="5858"/>
    <lineage>
        <taxon>Eukaryota</taxon>
        <taxon>Sar</taxon>
        <taxon>Alveolata</taxon>
        <taxon>Apicomplexa</taxon>
        <taxon>Aconoidasida</taxon>
        <taxon>Haemosporida</taxon>
        <taxon>Plasmodiidae</taxon>
        <taxon>Plasmodium</taxon>
        <taxon>Plasmodium (Plasmodium)</taxon>
    </lineage>
</organism>
<dbReference type="PANTHER" id="PTHR12860">
    <property type="entry name" value="SIGNAL RECOGNITION PARTICLE 68 KDA PROTEIN"/>
    <property type="match status" value="1"/>
</dbReference>
<dbReference type="PANTHER" id="PTHR12860:SF0">
    <property type="entry name" value="SIGNAL RECOGNITION PARTICLE SUBUNIT SRP68"/>
    <property type="match status" value="1"/>
</dbReference>
<dbReference type="AlphaFoldDB" id="A0A1C3KZM3"/>
<keyword evidence="6" id="KW-0733">Signal recognition particle</keyword>
<accession>A0A1C3KZM3</accession>
<proteinExistence type="inferred from homology"/>
<dbReference type="InterPro" id="IPR026258">
    <property type="entry name" value="SRP68"/>
</dbReference>
<reference evidence="11 12" key="1">
    <citation type="submission" date="2016-06" db="EMBL/GenBank/DDBJ databases">
        <authorList>
            <consortium name="Pathogen Informatics"/>
        </authorList>
    </citation>
    <scope>NUCLEOTIDE SEQUENCE [LARGE SCALE GENOMIC DNA]</scope>
    <source>
        <strain evidence="11">PmlGA01</strain>
    </source>
</reference>
<dbReference type="GO" id="GO:0005730">
    <property type="term" value="C:nucleolus"/>
    <property type="evidence" value="ECO:0007669"/>
    <property type="project" value="UniProtKB-SubCell"/>
</dbReference>
<keyword evidence="5" id="KW-0694">RNA-binding</keyword>
<dbReference type="GO" id="GO:0005047">
    <property type="term" value="F:signal recognition particle binding"/>
    <property type="evidence" value="ECO:0007669"/>
    <property type="project" value="InterPro"/>
</dbReference>
<evidence type="ECO:0000256" key="2">
    <source>
        <dbReference type="ARBA" id="ARBA00004604"/>
    </source>
</evidence>
<evidence type="ECO:0000256" key="6">
    <source>
        <dbReference type="ARBA" id="ARBA00023135"/>
    </source>
</evidence>
<evidence type="ECO:0000256" key="3">
    <source>
        <dbReference type="ARBA" id="ARBA00009352"/>
    </source>
</evidence>
<protein>
    <recommendedName>
        <fullName evidence="9">Signal recognition particle subunit SRP68</fullName>
    </recommendedName>
</protein>
<evidence type="ECO:0000256" key="4">
    <source>
        <dbReference type="ARBA" id="ARBA00022490"/>
    </source>
</evidence>
<dbReference type="VEuPathDB" id="PlasmoDB:PmUG01_11041700"/>